<reference evidence="11" key="2">
    <citation type="submission" date="2025-08" db="UniProtKB">
        <authorList>
            <consortium name="Ensembl"/>
        </authorList>
    </citation>
    <scope>IDENTIFICATION</scope>
</reference>
<dbReference type="SUPFAM" id="SSF81321">
    <property type="entry name" value="Family A G protein-coupled receptor-like"/>
    <property type="match status" value="1"/>
</dbReference>
<dbReference type="Gene3D" id="1.20.1070.10">
    <property type="entry name" value="Rhodopsin 7-helix transmembrane proteins"/>
    <property type="match status" value="1"/>
</dbReference>
<feature type="transmembrane region" description="Helical" evidence="9">
    <location>
        <begin position="132"/>
        <end position="150"/>
    </location>
</feature>
<dbReference type="Ensembl" id="ENSPFOT00000020474.2">
    <property type="protein sequence ID" value="ENSPFOP00000020450.2"/>
    <property type="gene ID" value="ENSPFOG00000020324.2"/>
</dbReference>
<dbReference type="GO" id="GO:0007200">
    <property type="term" value="P:phospholipase C-activating G protein-coupled receptor signaling pathway"/>
    <property type="evidence" value="ECO:0007669"/>
    <property type="project" value="TreeGrafter"/>
</dbReference>
<evidence type="ECO:0000313" key="11">
    <source>
        <dbReference type="Ensembl" id="ENSPFOP00000020450.2"/>
    </source>
</evidence>
<dbReference type="PRINTS" id="PR01157">
    <property type="entry name" value="P2YPURNOCPTR"/>
</dbReference>
<protein>
    <submittedName>
        <fullName evidence="11">Lysophosphatidic acid receptor 5b</fullName>
    </submittedName>
</protein>
<dbReference type="PANTHER" id="PTHR24232:SF90">
    <property type="entry name" value="LYSOPHOSPHATIDIC ACID RECEPTOR 5B"/>
    <property type="match status" value="1"/>
</dbReference>
<feature type="transmembrane region" description="Helical" evidence="9">
    <location>
        <begin position="225"/>
        <end position="248"/>
    </location>
</feature>
<evidence type="ECO:0000256" key="2">
    <source>
        <dbReference type="ARBA" id="ARBA00022692"/>
    </source>
</evidence>
<keyword evidence="7" id="KW-0325">Glycoprotein</keyword>
<dbReference type="Pfam" id="PF00001">
    <property type="entry name" value="7tm_1"/>
    <property type="match status" value="1"/>
</dbReference>
<evidence type="ECO:0000256" key="1">
    <source>
        <dbReference type="ARBA" id="ARBA00004141"/>
    </source>
</evidence>
<dbReference type="PRINTS" id="PR00237">
    <property type="entry name" value="GPCRRHODOPSN"/>
</dbReference>
<dbReference type="EMBL" id="AYCK01018735">
    <property type="status" value="NOT_ANNOTATED_CDS"/>
    <property type="molecule type" value="Genomic_DNA"/>
</dbReference>
<feature type="transmembrane region" description="Helical" evidence="9">
    <location>
        <begin position="100"/>
        <end position="120"/>
    </location>
</feature>
<evidence type="ECO:0000256" key="4">
    <source>
        <dbReference type="ARBA" id="ARBA00023040"/>
    </source>
</evidence>
<reference evidence="11" key="3">
    <citation type="submission" date="2025-09" db="UniProtKB">
        <authorList>
            <consortium name="Ensembl"/>
        </authorList>
    </citation>
    <scope>IDENTIFICATION</scope>
</reference>
<keyword evidence="2 9" id="KW-0812">Transmembrane</keyword>
<dbReference type="Proteomes" id="UP000028760">
    <property type="component" value="Unassembled WGS sequence"/>
</dbReference>
<feature type="transmembrane region" description="Helical" evidence="9">
    <location>
        <begin position="55"/>
        <end position="78"/>
    </location>
</feature>
<dbReference type="GO" id="GO:0005886">
    <property type="term" value="C:plasma membrane"/>
    <property type="evidence" value="ECO:0007669"/>
    <property type="project" value="TreeGrafter"/>
</dbReference>
<evidence type="ECO:0000256" key="5">
    <source>
        <dbReference type="ARBA" id="ARBA00023136"/>
    </source>
</evidence>
<name>A0A087YQZ7_POEFO</name>
<keyword evidence="3 9" id="KW-1133">Transmembrane helix</keyword>
<feature type="transmembrane region" description="Helical" evidence="9">
    <location>
        <begin position="20"/>
        <end position="43"/>
    </location>
</feature>
<evidence type="ECO:0000256" key="6">
    <source>
        <dbReference type="ARBA" id="ARBA00023170"/>
    </source>
</evidence>
<accession>A0A087YQZ7</accession>
<dbReference type="GO" id="GO:0070915">
    <property type="term" value="F:lysophosphatidic acid receptor activity"/>
    <property type="evidence" value="ECO:0007669"/>
    <property type="project" value="TreeGrafter"/>
</dbReference>
<keyword evidence="6" id="KW-0675">Receptor</keyword>
<dbReference type="CDD" id="cd14982">
    <property type="entry name" value="7tmA_purinoceptor-like"/>
    <property type="match status" value="1"/>
</dbReference>
<keyword evidence="5 9" id="KW-0472">Membrane</keyword>
<dbReference type="PROSITE" id="PS50262">
    <property type="entry name" value="G_PROTEIN_RECEP_F1_2"/>
    <property type="match status" value="1"/>
</dbReference>
<dbReference type="PANTHER" id="PTHR24232">
    <property type="entry name" value="G-PROTEIN COUPLED RECEPTOR"/>
    <property type="match status" value="1"/>
</dbReference>
<feature type="transmembrane region" description="Helical" evidence="9">
    <location>
        <begin position="254"/>
        <end position="274"/>
    </location>
</feature>
<keyword evidence="8" id="KW-0807">Transducer</keyword>
<reference evidence="12" key="1">
    <citation type="submission" date="2013-10" db="EMBL/GenBank/DDBJ databases">
        <authorList>
            <person name="Schartl M."/>
            <person name="Warren W."/>
        </authorList>
    </citation>
    <scope>NUCLEOTIDE SEQUENCE [LARGE SCALE GENOMIC DNA]</scope>
    <source>
        <strain evidence="12">female</strain>
    </source>
</reference>
<dbReference type="InterPro" id="IPR000276">
    <property type="entry name" value="GPCR_Rhodpsn"/>
</dbReference>
<dbReference type="AlphaFoldDB" id="A0A087YQZ7"/>
<evidence type="ECO:0000256" key="9">
    <source>
        <dbReference type="SAM" id="Phobius"/>
    </source>
</evidence>
<dbReference type="GeneTree" id="ENSGT00950000183136"/>
<proteinExistence type="predicted"/>
<dbReference type="GO" id="GO:0035025">
    <property type="term" value="P:positive regulation of Rho protein signal transduction"/>
    <property type="evidence" value="ECO:0007669"/>
    <property type="project" value="TreeGrafter"/>
</dbReference>
<dbReference type="OMA" id="WILLFHH"/>
<evidence type="ECO:0000256" key="7">
    <source>
        <dbReference type="ARBA" id="ARBA00023180"/>
    </source>
</evidence>
<keyword evidence="4" id="KW-0297">G-protein coupled receptor</keyword>
<comment type="subcellular location">
    <subcellularLocation>
        <location evidence="1">Membrane</location>
        <topology evidence="1">Multi-pass membrane protein</topology>
    </subcellularLocation>
</comment>
<keyword evidence="12" id="KW-1185">Reference proteome</keyword>
<feature type="domain" description="G-protein coupled receptors family 1 profile" evidence="10">
    <location>
        <begin position="34"/>
        <end position="272"/>
    </location>
</feature>
<feature type="transmembrane region" description="Helical" evidence="9">
    <location>
        <begin position="182"/>
        <end position="205"/>
    </location>
</feature>
<evidence type="ECO:0000313" key="12">
    <source>
        <dbReference type="Proteomes" id="UP000028760"/>
    </source>
</evidence>
<dbReference type="InterPro" id="IPR017452">
    <property type="entry name" value="GPCR_Rhodpsn_7TM"/>
</dbReference>
<evidence type="ECO:0000259" key="10">
    <source>
        <dbReference type="PROSITE" id="PS50262"/>
    </source>
</evidence>
<dbReference type="eggNOG" id="ENOG502RYBB">
    <property type="taxonomic scope" value="Eukaryota"/>
</dbReference>
<evidence type="ECO:0000256" key="8">
    <source>
        <dbReference type="ARBA" id="ARBA00023224"/>
    </source>
</evidence>
<sequence>SVLNNNNQLSVNSEIMSVFYAVVFGCILVFGLPLNAVSLWILLFHHGLRSPIAVFMINLAISDLMLAITLPLRVYFYATDSWPLSNLTCVFVTMMFRNNIRSSSIFITFISVDRLLAVVYPLKTRHIRTLSNAVKGAVLVWLFVLVLNIPEGIRFSRLLNSTNGSKCFESVYSDIREKSSTVYIQSTLEFILLAVNVGCTVMVFWTLRHHLSESAKVNSKVNVMVIFALNLVMFSVCFLPLSITALIRTKGSDFTPVICLATVNCCLDPLCYYFSLDAFWKKKSDELRDFRAKKYIRKLQETYKTHKTLQTEAQALVNGYFSRNSAF</sequence>
<dbReference type="STRING" id="48698.ENSPFOP00000020450"/>
<evidence type="ECO:0000256" key="3">
    <source>
        <dbReference type="ARBA" id="ARBA00022989"/>
    </source>
</evidence>
<organism evidence="11 12">
    <name type="scientific">Poecilia formosa</name>
    <name type="common">Amazon molly</name>
    <name type="synonym">Limia formosa</name>
    <dbReference type="NCBI Taxonomy" id="48698"/>
    <lineage>
        <taxon>Eukaryota</taxon>
        <taxon>Metazoa</taxon>
        <taxon>Chordata</taxon>
        <taxon>Craniata</taxon>
        <taxon>Vertebrata</taxon>
        <taxon>Euteleostomi</taxon>
        <taxon>Actinopterygii</taxon>
        <taxon>Neopterygii</taxon>
        <taxon>Teleostei</taxon>
        <taxon>Neoteleostei</taxon>
        <taxon>Acanthomorphata</taxon>
        <taxon>Ovalentaria</taxon>
        <taxon>Atherinomorphae</taxon>
        <taxon>Cyprinodontiformes</taxon>
        <taxon>Poeciliidae</taxon>
        <taxon>Poeciliinae</taxon>
        <taxon>Poecilia</taxon>
    </lineage>
</organism>